<comment type="subcellular location">
    <subcellularLocation>
        <location evidence="1 8">Cell membrane</location>
        <topology evidence="1 8">Multi-pass membrane protein</topology>
    </subcellularLocation>
</comment>
<feature type="transmembrane region" description="Helical" evidence="8">
    <location>
        <begin position="229"/>
        <end position="247"/>
    </location>
</feature>
<accession>A0ABP6ZCS8</accession>
<evidence type="ECO:0000256" key="5">
    <source>
        <dbReference type="ARBA" id="ARBA00022692"/>
    </source>
</evidence>
<keyword evidence="6 8" id="KW-1133">Transmembrane helix</keyword>
<keyword evidence="10" id="KW-1185">Reference proteome</keyword>
<keyword evidence="4 8" id="KW-1003">Cell membrane</keyword>
<gene>
    <name evidence="9" type="ORF">GCM10022223_17680</name>
</gene>
<comment type="similarity">
    <text evidence="2 8">Belongs to the 4-toluene sulfonate uptake permease (TSUP) (TC 2.A.102) family.</text>
</comment>
<evidence type="ECO:0000256" key="1">
    <source>
        <dbReference type="ARBA" id="ARBA00004651"/>
    </source>
</evidence>
<dbReference type="InterPro" id="IPR002781">
    <property type="entry name" value="TM_pro_TauE-like"/>
</dbReference>
<dbReference type="RefSeq" id="WP_231485140.1">
    <property type="nucleotide sequence ID" value="NZ_BAAAZO010000002.1"/>
</dbReference>
<evidence type="ECO:0000256" key="2">
    <source>
        <dbReference type="ARBA" id="ARBA00009142"/>
    </source>
</evidence>
<dbReference type="Pfam" id="PF01925">
    <property type="entry name" value="TauE"/>
    <property type="match status" value="1"/>
</dbReference>
<feature type="transmembrane region" description="Helical" evidence="8">
    <location>
        <begin position="202"/>
        <end position="222"/>
    </location>
</feature>
<keyword evidence="5 8" id="KW-0812">Transmembrane</keyword>
<dbReference type="PANTHER" id="PTHR30269">
    <property type="entry name" value="TRANSMEMBRANE PROTEIN YFCA"/>
    <property type="match status" value="1"/>
</dbReference>
<comment type="caution">
    <text evidence="9">The sequence shown here is derived from an EMBL/GenBank/DDBJ whole genome shotgun (WGS) entry which is preliminary data.</text>
</comment>
<sequence length="252" mass="25464">MSVVAAAFLVVVGFVAGVSASAGAIASIMSYPALLAVGIPPLAANVTNSVAVIGIGFSSALSSRPELRGRARRVGVWSVPVIGGTVVGAVLLLVTPGDVFAWVAAALIATSATMLLFQPRIAAWRARRGGREPTFLVPGLLLAVGVYNGYFGAGTGIMLLTILMVTAESRLVHANALKNVLLGVADVVAAVLFAVFGPVDWAAAVLLGLGCLAGGAVGPVIARRLPASLLRRIIGVLGLLIAGWLLVDASRG</sequence>
<organism evidence="9 10">
    <name type="scientific">Kineosporia mesophila</name>
    <dbReference type="NCBI Taxonomy" id="566012"/>
    <lineage>
        <taxon>Bacteria</taxon>
        <taxon>Bacillati</taxon>
        <taxon>Actinomycetota</taxon>
        <taxon>Actinomycetes</taxon>
        <taxon>Kineosporiales</taxon>
        <taxon>Kineosporiaceae</taxon>
        <taxon>Kineosporia</taxon>
    </lineage>
</organism>
<feature type="transmembrane region" description="Helical" evidence="8">
    <location>
        <begin position="99"/>
        <end position="117"/>
    </location>
</feature>
<keyword evidence="7 8" id="KW-0472">Membrane</keyword>
<dbReference type="PANTHER" id="PTHR30269:SF0">
    <property type="entry name" value="MEMBRANE TRANSPORTER PROTEIN YFCA-RELATED"/>
    <property type="match status" value="1"/>
</dbReference>
<dbReference type="EMBL" id="BAAAZO010000002">
    <property type="protein sequence ID" value="GAA3602364.1"/>
    <property type="molecule type" value="Genomic_DNA"/>
</dbReference>
<evidence type="ECO:0000313" key="10">
    <source>
        <dbReference type="Proteomes" id="UP001501074"/>
    </source>
</evidence>
<dbReference type="InterPro" id="IPR052017">
    <property type="entry name" value="TSUP"/>
</dbReference>
<reference evidence="10" key="1">
    <citation type="journal article" date="2019" name="Int. J. Syst. Evol. Microbiol.">
        <title>The Global Catalogue of Microorganisms (GCM) 10K type strain sequencing project: providing services to taxonomists for standard genome sequencing and annotation.</title>
        <authorList>
            <consortium name="The Broad Institute Genomics Platform"/>
            <consortium name="The Broad Institute Genome Sequencing Center for Infectious Disease"/>
            <person name="Wu L."/>
            <person name="Ma J."/>
        </authorList>
    </citation>
    <scope>NUCLEOTIDE SEQUENCE [LARGE SCALE GENOMIC DNA]</scope>
    <source>
        <strain evidence="10">JCM 16902</strain>
    </source>
</reference>
<feature type="transmembrane region" description="Helical" evidence="8">
    <location>
        <begin position="129"/>
        <end position="147"/>
    </location>
</feature>
<protein>
    <recommendedName>
        <fullName evidence="8">Probable membrane transporter protein</fullName>
    </recommendedName>
</protein>
<evidence type="ECO:0000256" key="7">
    <source>
        <dbReference type="ARBA" id="ARBA00023136"/>
    </source>
</evidence>
<proteinExistence type="inferred from homology"/>
<evidence type="ECO:0000256" key="4">
    <source>
        <dbReference type="ARBA" id="ARBA00022475"/>
    </source>
</evidence>
<evidence type="ECO:0000256" key="6">
    <source>
        <dbReference type="ARBA" id="ARBA00022989"/>
    </source>
</evidence>
<evidence type="ECO:0000313" key="9">
    <source>
        <dbReference type="EMBL" id="GAA3602364.1"/>
    </source>
</evidence>
<dbReference type="Proteomes" id="UP001501074">
    <property type="component" value="Unassembled WGS sequence"/>
</dbReference>
<evidence type="ECO:0000256" key="8">
    <source>
        <dbReference type="RuleBase" id="RU363041"/>
    </source>
</evidence>
<evidence type="ECO:0000256" key="3">
    <source>
        <dbReference type="ARBA" id="ARBA00022448"/>
    </source>
</evidence>
<keyword evidence="3" id="KW-0813">Transport</keyword>
<name>A0ABP6ZCS8_9ACTN</name>
<feature type="transmembrane region" description="Helical" evidence="8">
    <location>
        <begin position="42"/>
        <end position="62"/>
    </location>
</feature>
<feature type="transmembrane region" description="Helical" evidence="8">
    <location>
        <begin position="74"/>
        <end position="93"/>
    </location>
</feature>